<reference evidence="1" key="1">
    <citation type="submission" date="2022-01" db="EMBL/GenBank/DDBJ databases">
        <title>Genome sequnece data of strain Bradyrhizobium sp. nov.</title>
        <authorList>
            <person name="Zhang J."/>
        </authorList>
    </citation>
    <scope>NUCLEOTIDE SEQUENCE</scope>
    <source>
        <strain evidence="1">WYCCWR 13023</strain>
    </source>
</reference>
<protein>
    <submittedName>
        <fullName evidence="1">Uncharacterized protein</fullName>
    </submittedName>
</protein>
<evidence type="ECO:0000313" key="2">
    <source>
        <dbReference type="Proteomes" id="UP001139054"/>
    </source>
</evidence>
<organism evidence="1 2">
    <name type="scientific">Bradyrhizobium zhengyangense</name>
    <dbReference type="NCBI Taxonomy" id="2911009"/>
    <lineage>
        <taxon>Bacteria</taxon>
        <taxon>Pseudomonadati</taxon>
        <taxon>Pseudomonadota</taxon>
        <taxon>Alphaproteobacteria</taxon>
        <taxon>Hyphomicrobiales</taxon>
        <taxon>Nitrobacteraceae</taxon>
        <taxon>Bradyrhizobium</taxon>
    </lineage>
</organism>
<evidence type="ECO:0000313" key="1">
    <source>
        <dbReference type="EMBL" id="MCG2626377.1"/>
    </source>
</evidence>
<dbReference type="RefSeq" id="WP_237890054.1">
    <property type="nucleotide sequence ID" value="NZ_JAKLTY010000004.1"/>
</dbReference>
<gene>
    <name evidence="1" type="ORF">L6654_07040</name>
</gene>
<sequence>MNLQCAYLRLAMASPPPTPVAMRPPDQSPKAVNDNHPVWPLIPFPAGWYASG</sequence>
<accession>A0A9X1R321</accession>
<dbReference type="AlphaFoldDB" id="A0A9X1R321"/>
<name>A0A9X1R321_9BRAD</name>
<dbReference type="Proteomes" id="UP001139054">
    <property type="component" value="Unassembled WGS sequence"/>
</dbReference>
<comment type="caution">
    <text evidence="1">The sequence shown here is derived from an EMBL/GenBank/DDBJ whole genome shotgun (WGS) entry which is preliminary data.</text>
</comment>
<dbReference type="EMBL" id="JAKLTY010000004">
    <property type="protein sequence ID" value="MCG2626377.1"/>
    <property type="molecule type" value="Genomic_DNA"/>
</dbReference>
<proteinExistence type="predicted"/>